<reference evidence="5" key="1">
    <citation type="journal article" date="2023" name="BMC Genomics">
        <title>Chromosome-level genome assemblies of Cutaneotrichosporon spp. (Trichosporonales, Basidiomycota) reveal imbalanced evolution between nucleotide sequences and chromosome synteny.</title>
        <authorList>
            <person name="Kobayashi Y."/>
            <person name="Kayamori A."/>
            <person name="Aoki K."/>
            <person name="Shiwa Y."/>
            <person name="Matsutani M."/>
            <person name="Fujita N."/>
            <person name="Sugita T."/>
            <person name="Iwasaki W."/>
            <person name="Tanaka N."/>
            <person name="Takashima M."/>
        </authorList>
    </citation>
    <scope>NUCLEOTIDE SEQUENCE</scope>
    <source>
        <strain evidence="5">HIS016</strain>
    </source>
</reference>
<dbReference type="Pfam" id="PF06916">
    <property type="entry name" value="FAM210A-B_dom"/>
    <property type="match status" value="1"/>
</dbReference>
<keyword evidence="6" id="KW-1185">Reference proteome</keyword>
<evidence type="ECO:0000256" key="3">
    <source>
        <dbReference type="SAM" id="Phobius"/>
    </source>
</evidence>
<organism evidence="5 6">
    <name type="scientific">Cutaneotrichosporon spelunceum</name>
    <dbReference type="NCBI Taxonomy" id="1672016"/>
    <lineage>
        <taxon>Eukaryota</taxon>
        <taxon>Fungi</taxon>
        <taxon>Dikarya</taxon>
        <taxon>Basidiomycota</taxon>
        <taxon>Agaricomycotina</taxon>
        <taxon>Tremellomycetes</taxon>
        <taxon>Trichosporonales</taxon>
        <taxon>Trichosporonaceae</taxon>
        <taxon>Cutaneotrichosporon</taxon>
    </lineage>
</organism>
<keyword evidence="1" id="KW-0175">Coiled coil</keyword>
<gene>
    <name evidence="5" type="primary">NAT2</name>
    <name evidence="5" type="ORF">CspeluHIS016_0305980</name>
</gene>
<dbReference type="PANTHER" id="PTHR21377">
    <property type="entry name" value="PROTEIN FAM210B, MITOCHONDRIAL"/>
    <property type="match status" value="1"/>
</dbReference>
<sequence length="249" mass="27590">MLGLRTARLAAFRGLARPRPAPARPLTRGYALPTRPLLRQRLVGRRFNSSSVHPNPHTAKSSNEAPKSASQRLKELTKTYGSYAVIMYLVLSALDFSLAFAIVHTVGVERIEPYTRRLVQLYRKLRHGEEGAAALEAADEARRAAEEADNVADEAEEAAQQKIGKKSSKRWWDNKALWAEVALAYSIHKVGFLPVRAGLTVAWTPKVVNFLRARGWIGRSGTKRAIKQGEGKVRSVVQSAKDKAKDVVD</sequence>
<feature type="domain" description="DUF1279" evidence="4">
    <location>
        <begin position="71"/>
        <end position="205"/>
    </location>
</feature>
<evidence type="ECO:0000313" key="5">
    <source>
        <dbReference type="EMBL" id="GMK56758.1"/>
    </source>
</evidence>
<feature type="coiled-coil region" evidence="1">
    <location>
        <begin position="134"/>
        <end position="165"/>
    </location>
</feature>
<protein>
    <recommendedName>
        <fullName evidence="4">DUF1279 domain-containing protein</fullName>
    </recommendedName>
</protein>
<evidence type="ECO:0000256" key="1">
    <source>
        <dbReference type="SAM" id="Coils"/>
    </source>
</evidence>
<keyword evidence="3" id="KW-0812">Transmembrane</keyword>
<proteinExistence type="predicted"/>
<dbReference type="EMBL" id="BTCM01000003">
    <property type="protein sequence ID" value="GMK56758.1"/>
    <property type="molecule type" value="Genomic_DNA"/>
</dbReference>
<comment type="caution">
    <text evidence="5">The sequence shown here is derived from an EMBL/GenBank/DDBJ whole genome shotgun (WGS) entry which is preliminary data.</text>
</comment>
<reference evidence="5" key="2">
    <citation type="submission" date="2023-06" db="EMBL/GenBank/DDBJ databases">
        <authorList>
            <person name="Kobayashi Y."/>
            <person name="Kayamori A."/>
            <person name="Aoki K."/>
            <person name="Shiwa Y."/>
            <person name="Fujita N."/>
            <person name="Sugita T."/>
            <person name="Iwasaki W."/>
            <person name="Tanaka N."/>
            <person name="Takashima M."/>
        </authorList>
    </citation>
    <scope>NUCLEOTIDE SEQUENCE</scope>
    <source>
        <strain evidence="5">HIS016</strain>
    </source>
</reference>
<accession>A0AAD3TTS7</accession>
<evidence type="ECO:0000256" key="2">
    <source>
        <dbReference type="SAM" id="MobiDB-lite"/>
    </source>
</evidence>
<keyword evidence="3" id="KW-1133">Transmembrane helix</keyword>
<dbReference type="PANTHER" id="PTHR21377:SF0">
    <property type="entry name" value="PROTEIN FAM210B, MITOCHONDRIAL"/>
    <property type="match status" value="1"/>
</dbReference>
<dbReference type="GO" id="GO:0005739">
    <property type="term" value="C:mitochondrion"/>
    <property type="evidence" value="ECO:0007669"/>
    <property type="project" value="TreeGrafter"/>
</dbReference>
<feature type="region of interest" description="Disordered" evidence="2">
    <location>
        <begin position="48"/>
        <end position="70"/>
    </location>
</feature>
<evidence type="ECO:0000259" key="4">
    <source>
        <dbReference type="Pfam" id="PF06916"/>
    </source>
</evidence>
<dbReference type="InterPro" id="IPR009688">
    <property type="entry name" value="FAM210A/B-like_dom"/>
</dbReference>
<name>A0AAD3TTS7_9TREE</name>
<dbReference type="InterPro" id="IPR045866">
    <property type="entry name" value="FAM210A/B-like"/>
</dbReference>
<dbReference type="AlphaFoldDB" id="A0AAD3TTS7"/>
<keyword evidence="3" id="KW-0472">Membrane</keyword>
<evidence type="ECO:0000313" key="6">
    <source>
        <dbReference type="Proteomes" id="UP001222932"/>
    </source>
</evidence>
<feature type="transmembrane region" description="Helical" evidence="3">
    <location>
        <begin position="80"/>
        <end position="103"/>
    </location>
</feature>
<dbReference type="Proteomes" id="UP001222932">
    <property type="component" value="Unassembled WGS sequence"/>
</dbReference>